<evidence type="ECO:0000313" key="5">
    <source>
        <dbReference type="EMBL" id="XDO97846.1"/>
    </source>
</evidence>
<name>A0AB39KVM1_9CAUL</name>
<dbReference type="PANTHER" id="PTHR22604:SF105">
    <property type="entry name" value="TRANS-1,2-DIHYDROBENZENE-1,2-DIOL DEHYDROGENASE"/>
    <property type="match status" value="1"/>
</dbReference>
<protein>
    <submittedName>
        <fullName evidence="5">Gfo/Idh/MocA family oxidoreductase</fullName>
    </submittedName>
</protein>
<reference evidence="5" key="1">
    <citation type="submission" date="2024-06" db="EMBL/GenBank/DDBJ databases">
        <title>Caulobacter inopinatus, sp. nov.</title>
        <authorList>
            <person name="Donachie S.P."/>
        </authorList>
    </citation>
    <scope>NUCLEOTIDE SEQUENCE</scope>
    <source>
        <strain evidence="5">73W</strain>
    </source>
</reference>
<dbReference type="PANTHER" id="PTHR22604">
    <property type="entry name" value="OXIDOREDUCTASES"/>
    <property type="match status" value="1"/>
</dbReference>
<dbReference type="Pfam" id="PF22725">
    <property type="entry name" value="GFO_IDH_MocA_C3"/>
    <property type="match status" value="1"/>
</dbReference>
<sequence length="315" mass="33538">MLRIGLLGASKIAPKAVLPPIALRDDVVVTAVAARDLGKAQAYAAQHGIATAVEGYEALIARDDVDLIYNALPPAAHLEWTQRAAAAGKHMLCEKPFAMTAAEARAMVDVAEAAGVVLIEAFHYRFHPMMTRALEVMASGELGRVLGAEAVFDVVIPKREGELRWIREQGGGALMDLGCYPLHALRTLLGVEPAVRSATARWDGGVDAALGAELDFGGTPARIHCDMEATERKILLRIDGDKASMTLASFVHPYRDDGGLRIGDRWEPAVPMTTYAAQLDHVIEVLAGRATPLTGGRDAIATMTAIDAIYAAAGR</sequence>
<dbReference type="SUPFAM" id="SSF51735">
    <property type="entry name" value="NAD(P)-binding Rossmann-fold domains"/>
    <property type="match status" value="1"/>
</dbReference>
<dbReference type="GO" id="GO:0016491">
    <property type="term" value="F:oxidoreductase activity"/>
    <property type="evidence" value="ECO:0007669"/>
    <property type="project" value="UniProtKB-KW"/>
</dbReference>
<dbReference type="InterPro" id="IPR036291">
    <property type="entry name" value="NAD(P)-bd_dom_sf"/>
</dbReference>
<gene>
    <name evidence="5" type="ORF">ABOZ73_05360</name>
</gene>
<dbReference type="Gene3D" id="3.40.50.720">
    <property type="entry name" value="NAD(P)-binding Rossmann-like Domain"/>
    <property type="match status" value="1"/>
</dbReference>
<dbReference type="InterPro" id="IPR055170">
    <property type="entry name" value="GFO_IDH_MocA-like_dom"/>
</dbReference>
<dbReference type="EMBL" id="CP158375">
    <property type="protein sequence ID" value="XDO97846.1"/>
    <property type="molecule type" value="Genomic_DNA"/>
</dbReference>
<organism evidence="5">
    <name type="scientific">Caulobacter sp. 73W</name>
    <dbReference type="NCBI Taxonomy" id="3161137"/>
    <lineage>
        <taxon>Bacteria</taxon>
        <taxon>Pseudomonadati</taxon>
        <taxon>Pseudomonadota</taxon>
        <taxon>Alphaproteobacteria</taxon>
        <taxon>Caulobacterales</taxon>
        <taxon>Caulobacteraceae</taxon>
        <taxon>Caulobacter</taxon>
    </lineage>
</organism>
<dbReference type="AlphaFoldDB" id="A0AB39KVM1"/>
<dbReference type="RefSeq" id="WP_369061330.1">
    <property type="nucleotide sequence ID" value="NZ_CP158375.1"/>
</dbReference>
<dbReference type="InterPro" id="IPR050984">
    <property type="entry name" value="Gfo/Idh/MocA_domain"/>
</dbReference>
<evidence type="ECO:0000256" key="2">
    <source>
        <dbReference type="ARBA" id="ARBA00023002"/>
    </source>
</evidence>
<dbReference type="SUPFAM" id="SSF55347">
    <property type="entry name" value="Glyceraldehyde-3-phosphate dehydrogenase-like, C-terminal domain"/>
    <property type="match status" value="1"/>
</dbReference>
<dbReference type="InterPro" id="IPR000683">
    <property type="entry name" value="Gfo/Idh/MocA-like_OxRdtase_N"/>
</dbReference>
<evidence type="ECO:0000256" key="1">
    <source>
        <dbReference type="ARBA" id="ARBA00010928"/>
    </source>
</evidence>
<evidence type="ECO:0000259" key="3">
    <source>
        <dbReference type="Pfam" id="PF01408"/>
    </source>
</evidence>
<dbReference type="Gene3D" id="3.30.360.10">
    <property type="entry name" value="Dihydrodipicolinate Reductase, domain 2"/>
    <property type="match status" value="1"/>
</dbReference>
<dbReference type="GO" id="GO:0000166">
    <property type="term" value="F:nucleotide binding"/>
    <property type="evidence" value="ECO:0007669"/>
    <property type="project" value="InterPro"/>
</dbReference>
<feature type="domain" description="GFO/IDH/MocA-like oxidoreductase" evidence="4">
    <location>
        <begin position="132"/>
        <end position="245"/>
    </location>
</feature>
<proteinExistence type="inferred from homology"/>
<accession>A0AB39KVM1</accession>
<dbReference type="Pfam" id="PF01408">
    <property type="entry name" value="GFO_IDH_MocA"/>
    <property type="match status" value="1"/>
</dbReference>
<feature type="domain" description="Gfo/Idh/MocA-like oxidoreductase N-terminal" evidence="3">
    <location>
        <begin position="2"/>
        <end position="120"/>
    </location>
</feature>
<evidence type="ECO:0000259" key="4">
    <source>
        <dbReference type="Pfam" id="PF22725"/>
    </source>
</evidence>
<comment type="similarity">
    <text evidence="1">Belongs to the Gfo/Idh/MocA family.</text>
</comment>
<keyword evidence="2" id="KW-0560">Oxidoreductase</keyword>